<protein>
    <recommendedName>
        <fullName evidence="2">DUF3631 domain-containing protein</fullName>
    </recommendedName>
</protein>
<dbReference type="EMBL" id="BARW01027107">
    <property type="protein sequence ID" value="GAJ12799.1"/>
    <property type="molecule type" value="Genomic_DNA"/>
</dbReference>
<sequence>NQYISSELPGVNLSAHKLGRILNYLGIPKKRTNQGARYDVAEWSKGQNGSEPAVSEAVHE</sequence>
<organism evidence="1">
    <name type="scientific">marine sediment metagenome</name>
    <dbReference type="NCBI Taxonomy" id="412755"/>
    <lineage>
        <taxon>unclassified sequences</taxon>
        <taxon>metagenomes</taxon>
        <taxon>ecological metagenomes</taxon>
    </lineage>
</organism>
<proteinExistence type="predicted"/>
<comment type="caution">
    <text evidence="1">The sequence shown here is derived from an EMBL/GenBank/DDBJ whole genome shotgun (WGS) entry which is preliminary data.</text>
</comment>
<evidence type="ECO:0008006" key="2">
    <source>
        <dbReference type="Google" id="ProtNLM"/>
    </source>
</evidence>
<feature type="non-terminal residue" evidence="1">
    <location>
        <position position="1"/>
    </location>
</feature>
<evidence type="ECO:0000313" key="1">
    <source>
        <dbReference type="EMBL" id="GAJ12799.1"/>
    </source>
</evidence>
<reference evidence="1" key="1">
    <citation type="journal article" date="2014" name="Front. Microbiol.">
        <title>High frequency of phylogenetically diverse reductive dehalogenase-homologous genes in deep subseafloor sedimentary metagenomes.</title>
        <authorList>
            <person name="Kawai M."/>
            <person name="Futagami T."/>
            <person name="Toyoda A."/>
            <person name="Takaki Y."/>
            <person name="Nishi S."/>
            <person name="Hori S."/>
            <person name="Arai W."/>
            <person name="Tsubouchi T."/>
            <person name="Morono Y."/>
            <person name="Uchiyama I."/>
            <person name="Ito T."/>
            <person name="Fujiyama A."/>
            <person name="Inagaki F."/>
            <person name="Takami H."/>
        </authorList>
    </citation>
    <scope>NUCLEOTIDE SEQUENCE</scope>
    <source>
        <strain evidence="1">Expedition CK06-06</strain>
    </source>
</reference>
<accession>X1U5M1</accession>
<name>X1U5M1_9ZZZZ</name>
<gene>
    <name evidence="1" type="ORF">S12H4_44060</name>
</gene>
<dbReference type="AlphaFoldDB" id="X1U5M1"/>